<dbReference type="EMBL" id="MSKS01000067">
    <property type="protein sequence ID" value="OLO65371.1"/>
    <property type="molecule type" value="Genomic_DNA"/>
</dbReference>
<gene>
    <name evidence="1" type="ORF">BKH20_13270</name>
</gene>
<dbReference type="Proteomes" id="UP000185963">
    <property type="component" value="Unassembled WGS sequence"/>
</dbReference>
<sequence>MIDPTTAEVLFMGTEAETSGLEAFNAIKDKEGLNDNTITLARATDILIQLINDGMIEVWLGDPNSREPVHHPGDPLGCQMVTPERLLTMDKPDGRMLIYETTEKGEDTLKGAWA</sequence>
<proteinExistence type="predicted"/>
<protein>
    <submittedName>
        <fullName evidence="1">Uncharacterized protein</fullName>
    </submittedName>
</protein>
<evidence type="ECO:0000313" key="2">
    <source>
        <dbReference type="Proteomes" id="UP000185963"/>
    </source>
</evidence>
<dbReference type="OrthoDB" id="3258137at2"/>
<name>A0A1Q8WHS0_9ACTO</name>
<accession>A0A1Q8WHS0</accession>
<dbReference type="RefSeq" id="WP_075391436.1">
    <property type="nucleotide sequence ID" value="NZ_MSKS01000067.1"/>
</dbReference>
<reference evidence="1 2" key="1">
    <citation type="submission" date="2016-12" db="EMBL/GenBank/DDBJ databases">
        <title>Genomic comparison of strains in the 'Actinomyces naeslundii' group.</title>
        <authorList>
            <person name="Mughal S.R."/>
            <person name="Do T."/>
            <person name="Gilbert S.C."/>
            <person name="Witherden E.A."/>
            <person name="Didelot X."/>
            <person name="Beighton D."/>
        </authorList>
    </citation>
    <scope>NUCLEOTIDE SEQUENCE [LARGE SCALE GENOMIC DNA]</scope>
    <source>
        <strain evidence="1 2">WE8B-23</strain>
    </source>
</reference>
<comment type="caution">
    <text evidence="1">The sequence shown here is derived from an EMBL/GenBank/DDBJ whole genome shotgun (WGS) entry which is preliminary data.</text>
</comment>
<organism evidence="1 2">
    <name type="scientific">Actinomyces oris</name>
    <dbReference type="NCBI Taxonomy" id="544580"/>
    <lineage>
        <taxon>Bacteria</taxon>
        <taxon>Bacillati</taxon>
        <taxon>Actinomycetota</taxon>
        <taxon>Actinomycetes</taxon>
        <taxon>Actinomycetales</taxon>
        <taxon>Actinomycetaceae</taxon>
        <taxon>Actinomyces</taxon>
    </lineage>
</organism>
<evidence type="ECO:0000313" key="1">
    <source>
        <dbReference type="EMBL" id="OLO65371.1"/>
    </source>
</evidence>
<dbReference type="AlphaFoldDB" id="A0A1Q8WHS0"/>